<dbReference type="GO" id="GO:0031624">
    <property type="term" value="F:ubiquitin conjugating enzyme binding"/>
    <property type="evidence" value="ECO:0007669"/>
    <property type="project" value="TreeGrafter"/>
</dbReference>
<reference evidence="9" key="1">
    <citation type="submission" date="2015-11" db="EMBL/GenBank/DDBJ databases">
        <title>De novo transcriptome assembly of four potential Pierce s Disease insect vectors from Arizona vineyards.</title>
        <authorList>
            <person name="Tassone E.E."/>
        </authorList>
    </citation>
    <scope>NUCLEOTIDE SEQUENCE</scope>
</reference>
<comment type="subunit">
    <text evidence="8">Interacts with UBE2C/UbcH10 (E2 ubiquitin-conjugating enzyme). In vitro, interacts with cyclin-B.</text>
</comment>
<evidence type="ECO:0000313" key="9">
    <source>
        <dbReference type="EMBL" id="JAS56402.1"/>
    </source>
</evidence>
<evidence type="ECO:0000256" key="6">
    <source>
        <dbReference type="ARBA" id="ARBA00032298"/>
    </source>
</evidence>
<dbReference type="GO" id="GO:0000151">
    <property type="term" value="C:ubiquitin ligase complex"/>
    <property type="evidence" value="ECO:0007669"/>
    <property type="project" value="TreeGrafter"/>
</dbReference>
<protein>
    <recommendedName>
        <fullName evidence="3">E3 ubiquitin-protein ligase E3D</fullName>
        <ecNumber evidence="2">2.3.2.26</ecNumber>
    </recommendedName>
    <alternativeName>
        <fullName evidence="6">HECT-type E3 ubiquitin transferase E3D</fullName>
    </alternativeName>
    <alternativeName>
        <fullName evidence="5">UbcH10-binding protein with a HECT-like domain</fullName>
    </alternativeName>
    <alternativeName>
        <fullName evidence="4">Ubiquitin-conjugating enzyme E2C-binding protein</fullName>
    </alternativeName>
</protein>
<evidence type="ECO:0000256" key="8">
    <source>
        <dbReference type="ARBA" id="ARBA00064185"/>
    </source>
</evidence>
<dbReference type="GO" id="GO:0051865">
    <property type="term" value="P:protein autoubiquitination"/>
    <property type="evidence" value="ECO:0007669"/>
    <property type="project" value="TreeGrafter"/>
</dbReference>
<evidence type="ECO:0000256" key="5">
    <source>
        <dbReference type="ARBA" id="ARBA00032234"/>
    </source>
</evidence>
<proteinExistence type="predicted"/>
<dbReference type="AlphaFoldDB" id="A0A1B6G1W6"/>
<dbReference type="InterPro" id="IPR019193">
    <property type="entry name" value="UBQ-conj_enz_E2-bd_prot"/>
</dbReference>
<dbReference type="EMBL" id="GECZ01013367">
    <property type="protein sequence ID" value="JAS56402.1"/>
    <property type="molecule type" value="Transcribed_RNA"/>
</dbReference>
<dbReference type="Pfam" id="PF09814">
    <property type="entry name" value="HECT_2"/>
    <property type="match status" value="1"/>
</dbReference>
<evidence type="ECO:0000256" key="3">
    <source>
        <dbReference type="ARBA" id="ARBA00013646"/>
    </source>
</evidence>
<dbReference type="GO" id="GO:0043161">
    <property type="term" value="P:proteasome-mediated ubiquitin-dependent protein catabolic process"/>
    <property type="evidence" value="ECO:0007669"/>
    <property type="project" value="TreeGrafter"/>
</dbReference>
<comment type="function">
    <text evidence="7">E3 ubiquitin-protein ligase which accepts ubiquitin from specific E2 ubiquitin-conjugating enzymes, and transfers it to substrates, generally promoting their degradation by the proteasome. Independently of its E3 ubiquitin-protein ligase activity, acts as an inhibitor of CPSF3 endonuclease activity by blocking CPSF3 active site.</text>
</comment>
<dbReference type="GO" id="GO:0005829">
    <property type="term" value="C:cytosol"/>
    <property type="evidence" value="ECO:0007669"/>
    <property type="project" value="TreeGrafter"/>
</dbReference>
<dbReference type="PANTHER" id="PTHR31531">
    <property type="entry name" value="E3 UBIQUITIN-PROTEIN LIGASE E3D FAMILY MEMBER"/>
    <property type="match status" value="1"/>
</dbReference>
<evidence type="ECO:0000256" key="2">
    <source>
        <dbReference type="ARBA" id="ARBA00012485"/>
    </source>
</evidence>
<evidence type="ECO:0000256" key="1">
    <source>
        <dbReference type="ARBA" id="ARBA00000885"/>
    </source>
</evidence>
<evidence type="ECO:0000256" key="4">
    <source>
        <dbReference type="ARBA" id="ARBA00029737"/>
    </source>
</evidence>
<organism evidence="9">
    <name type="scientific">Cuerna arida</name>
    <dbReference type="NCBI Taxonomy" id="1464854"/>
    <lineage>
        <taxon>Eukaryota</taxon>
        <taxon>Metazoa</taxon>
        <taxon>Ecdysozoa</taxon>
        <taxon>Arthropoda</taxon>
        <taxon>Hexapoda</taxon>
        <taxon>Insecta</taxon>
        <taxon>Pterygota</taxon>
        <taxon>Neoptera</taxon>
        <taxon>Paraneoptera</taxon>
        <taxon>Hemiptera</taxon>
        <taxon>Auchenorrhyncha</taxon>
        <taxon>Membracoidea</taxon>
        <taxon>Cicadellidae</taxon>
        <taxon>Cicadellinae</taxon>
        <taxon>Proconiini</taxon>
        <taxon>Cuerna</taxon>
    </lineage>
</organism>
<accession>A0A1B6G1W6</accession>
<dbReference type="GO" id="GO:0061630">
    <property type="term" value="F:ubiquitin protein ligase activity"/>
    <property type="evidence" value="ECO:0007669"/>
    <property type="project" value="UniProtKB-EC"/>
</dbReference>
<dbReference type="EC" id="2.3.2.26" evidence="2"/>
<evidence type="ECO:0000256" key="7">
    <source>
        <dbReference type="ARBA" id="ARBA00053831"/>
    </source>
</evidence>
<sequence>MEQPQVVIEVRPRLHICHIYYHVKENKNEKTDKQLYCLEAQSSSITMKCDLWKHTFVFDSIKIKPTLINGLVEDEGNVITCRLQILVPIDESNEATTTEFVPSVVKDNPTQISCRHCHSDLLKEETRFTRILPLPTSDFNPGDLFCHADGYEELESRHCLHPRPYDFLYNNFFFRIHGDVLCGSKTLCESNALYCRGCEFRLGSKDRSSVKMWNFAVDFGPDNSLVTPEGDFVLLVKSCVHDSLSAMCKLIITCQPVSGDKEYLLLWVMDRSLTLFVSCDGSNKLIKKNVIKLLYAHEKSDSTIVSEWKKNVNTNTFEIPEVMFSEGLDYLKRCNMLFPNSFKQANNMNVGYLGI</sequence>
<dbReference type="GO" id="GO:0030332">
    <property type="term" value="F:cyclin binding"/>
    <property type="evidence" value="ECO:0007669"/>
    <property type="project" value="TreeGrafter"/>
</dbReference>
<dbReference type="GO" id="GO:0000209">
    <property type="term" value="P:protein polyubiquitination"/>
    <property type="evidence" value="ECO:0007669"/>
    <property type="project" value="TreeGrafter"/>
</dbReference>
<dbReference type="PANTHER" id="PTHR31531:SF2">
    <property type="entry name" value="E3 UBIQUITIN-PROTEIN LIGASE E3D"/>
    <property type="match status" value="1"/>
</dbReference>
<gene>
    <name evidence="9" type="ORF">g.17546</name>
</gene>
<comment type="catalytic activity">
    <reaction evidence="1">
        <text>S-ubiquitinyl-[E2 ubiquitin-conjugating enzyme]-L-cysteine + [acceptor protein]-L-lysine = [E2 ubiquitin-conjugating enzyme]-L-cysteine + N(6)-ubiquitinyl-[acceptor protein]-L-lysine.</text>
        <dbReference type="EC" id="2.3.2.26"/>
    </reaction>
</comment>
<dbReference type="GO" id="GO:0005634">
    <property type="term" value="C:nucleus"/>
    <property type="evidence" value="ECO:0007669"/>
    <property type="project" value="TreeGrafter"/>
</dbReference>
<name>A0A1B6G1W6_9HEMI</name>
<dbReference type="GO" id="GO:0006513">
    <property type="term" value="P:protein monoubiquitination"/>
    <property type="evidence" value="ECO:0007669"/>
    <property type="project" value="TreeGrafter"/>
</dbReference>